<reference evidence="3" key="1">
    <citation type="submission" date="2015-12" db="EMBL/GenBank/DDBJ databases">
        <title>FDA dAtabase for Regulatory Grade micrObial Sequences (FDA-ARGOS): Supporting development and validation of Infectious Disease Dx tests.</title>
        <authorList>
            <person name="Hoffmann M."/>
            <person name="Allard M."/>
            <person name="Evans P."/>
            <person name="Brown E."/>
            <person name="Tallon L.J."/>
            <person name="Sadzewicz L."/>
            <person name="Sengamalay N."/>
            <person name="Ott S."/>
            <person name="Godinez A."/>
            <person name="Nagaraj S."/>
            <person name="Vyas G."/>
            <person name="Aluvathingal J."/>
            <person name="Nadendla S."/>
            <person name="Geyer C."/>
            <person name="Sichtig H."/>
        </authorList>
    </citation>
    <scope>NUCLEOTIDE SEQUENCE [LARGE SCALE GENOMIC DNA]</scope>
    <source>
        <strain evidence="3">ATCC 33809</strain>
    </source>
</reference>
<evidence type="ECO:0008006" key="4">
    <source>
        <dbReference type="Google" id="ProtNLM"/>
    </source>
</evidence>
<protein>
    <recommendedName>
        <fullName evidence="4">ATPase</fullName>
    </recommendedName>
</protein>
<feature type="chain" id="PRO_5046766591" description="ATPase" evidence="1">
    <location>
        <begin position="26"/>
        <end position="191"/>
    </location>
</feature>
<keyword evidence="3" id="KW-1185">Reference proteome</keyword>
<sequence length="191" mass="22501">MTGTRASLFLLTAIVGMTLPSQSHANLCNEKDWNKALTSQQILDHRYNLLASQYNSWLPNFKQAIFLHQEFSRPELDYLWRNNNNDFQTTLTMQLESAEKATRDIDSLLALLDNTPPYIQKQWDKWYTIGEDCKQEGLMSNFFATELYLKANKELNIEIINLRQYLVTMRHYYEFEVVTLTEVMQTTEEKP</sequence>
<feature type="signal peptide" evidence="1">
    <location>
        <begin position="1"/>
        <end position="25"/>
    </location>
</feature>
<name>A0ABN4KL33_VIBFL</name>
<gene>
    <name evidence="2" type="ORF">AL536_02920</name>
</gene>
<keyword evidence="1" id="KW-0732">Signal</keyword>
<accession>A0ABN4KL33</accession>
<evidence type="ECO:0000313" key="2">
    <source>
        <dbReference type="EMBL" id="AMF92449.1"/>
    </source>
</evidence>
<proteinExistence type="predicted"/>
<dbReference type="Proteomes" id="UP000057088">
    <property type="component" value="Chromosome 1"/>
</dbReference>
<evidence type="ECO:0000313" key="3">
    <source>
        <dbReference type="Proteomes" id="UP000057088"/>
    </source>
</evidence>
<dbReference type="EMBL" id="CP014034">
    <property type="protein sequence ID" value="AMF92449.1"/>
    <property type="molecule type" value="Genomic_DNA"/>
</dbReference>
<evidence type="ECO:0000256" key="1">
    <source>
        <dbReference type="SAM" id="SignalP"/>
    </source>
</evidence>
<organism evidence="2 3">
    <name type="scientific">Vibrio fluvialis</name>
    <dbReference type="NCBI Taxonomy" id="676"/>
    <lineage>
        <taxon>Bacteria</taxon>
        <taxon>Pseudomonadati</taxon>
        <taxon>Pseudomonadota</taxon>
        <taxon>Gammaproteobacteria</taxon>
        <taxon>Vibrionales</taxon>
        <taxon>Vibrionaceae</taxon>
        <taxon>Vibrio</taxon>
    </lineage>
</organism>